<keyword evidence="2" id="KW-0378">Hydrolase</keyword>
<proteinExistence type="inferred from homology"/>
<gene>
    <name evidence="4" type="ORF">E1B28_004840</name>
</gene>
<organism evidence="4 5">
    <name type="scientific">Marasmius oreades</name>
    <name type="common">fairy-ring Marasmius</name>
    <dbReference type="NCBI Taxonomy" id="181124"/>
    <lineage>
        <taxon>Eukaryota</taxon>
        <taxon>Fungi</taxon>
        <taxon>Dikarya</taxon>
        <taxon>Basidiomycota</taxon>
        <taxon>Agaricomycotina</taxon>
        <taxon>Agaricomycetes</taxon>
        <taxon>Agaricomycetidae</taxon>
        <taxon>Agaricales</taxon>
        <taxon>Marasmiineae</taxon>
        <taxon>Marasmiaceae</taxon>
        <taxon>Marasmius</taxon>
    </lineage>
</organism>
<dbReference type="PANTHER" id="PTHR21660:SF1">
    <property type="entry name" value="ACYL-COENZYME A THIOESTERASE 13"/>
    <property type="match status" value="1"/>
</dbReference>
<comment type="caution">
    <text evidence="4">The sequence shown here is derived from an EMBL/GenBank/DDBJ whole genome shotgun (WGS) entry which is preliminary data.</text>
</comment>
<sequence>MSLNPHEIGGNCSLETKQRIVDTLASHVRHGVFAGSTVASKLRVSEVTVGQMREDPLREEGRAVFTLTVDEDMMNLAGGVHGGCIAYLIDFCSSLALAVLAHKQTGDRRVISVSQALNIVYHSPAPLGDKLRIINTTMTVGKRASSIRSEIWSDVNHRLIASGVHVKMDPSPLKAKI</sequence>
<dbReference type="EMBL" id="CM032182">
    <property type="protein sequence ID" value="KAG7097498.1"/>
    <property type="molecule type" value="Genomic_DNA"/>
</dbReference>
<dbReference type="NCBIfam" id="TIGR00369">
    <property type="entry name" value="unchar_dom_1"/>
    <property type="match status" value="1"/>
</dbReference>
<name>A0A9P8ADI1_9AGAR</name>
<dbReference type="InterPro" id="IPR039298">
    <property type="entry name" value="ACOT13"/>
</dbReference>
<dbReference type="InterPro" id="IPR029069">
    <property type="entry name" value="HotDog_dom_sf"/>
</dbReference>
<feature type="domain" description="Thioesterase" evidence="3">
    <location>
        <begin position="78"/>
        <end position="155"/>
    </location>
</feature>
<accession>A0A9P8ADI1</accession>
<evidence type="ECO:0000313" key="4">
    <source>
        <dbReference type="EMBL" id="KAG7097498.1"/>
    </source>
</evidence>
<evidence type="ECO:0000313" key="5">
    <source>
        <dbReference type="Proteomes" id="UP001049176"/>
    </source>
</evidence>
<dbReference type="Proteomes" id="UP001049176">
    <property type="component" value="Chromosome 2"/>
</dbReference>
<dbReference type="OrthoDB" id="2831072at2759"/>
<dbReference type="Pfam" id="PF03061">
    <property type="entry name" value="4HBT"/>
    <property type="match status" value="1"/>
</dbReference>
<reference evidence="4" key="1">
    <citation type="journal article" date="2021" name="Genome Biol. Evol.">
        <title>The assembled and annotated genome of the fairy-ring fungus Marasmius oreades.</title>
        <authorList>
            <person name="Hiltunen M."/>
            <person name="Ament-Velasquez S.L."/>
            <person name="Johannesson H."/>
        </authorList>
    </citation>
    <scope>NUCLEOTIDE SEQUENCE</scope>
    <source>
        <strain evidence="4">03SP1</strain>
    </source>
</reference>
<dbReference type="InterPro" id="IPR003736">
    <property type="entry name" value="PAAI_dom"/>
</dbReference>
<dbReference type="GeneID" id="66073916"/>
<dbReference type="AlphaFoldDB" id="A0A9P8ADI1"/>
<dbReference type="Gene3D" id="3.10.129.10">
    <property type="entry name" value="Hotdog Thioesterase"/>
    <property type="match status" value="1"/>
</dbReference>
<dbReference type="GO" id="GO:0047617">
    <property type="term" value="F:fatty acyl-CoA hydrolase activity"/>
    <property type="evidence" value="ECO:0007669"/>
    <property type="project" value="InterPro"/>
</dbReference>
<evidence type="ECO:0000259" key="3">
    <source>
        <dbReference type="Pfam" id="PF03061"/>
    </source>
</evidence>
<dbReference type="CDD" id="cd03443">
    <property type="entry name" value="PaaI_thioesterase"/>
    <property type="match status" value="1"/>
</dbReference>
<dbReference type="KEGG" id="more:E1B28_004840"/>
<keyword evidence="5" id="KW-1185">Reference proteome</keyword>
<dbReference type="RefSeq" id="XP_043013968.1">
    <property type="nucleotide sequence ID" value="XM_043149362.1"/>
</dbReference>
<evidence type="ECO:0000256" key="1">
    <source>
        <dbReference type="ARBA" id="ARBA00008324"/>
    </source>
</evidence>
<comment type="similarity">
    <text evidence="1">Belongs to the thioesterase PaaI family.</text>
</comment>
<protein>
    <recommendedName>
        <fullName evidence="3">Thioesterase domain-containing protein</fullName>
    </recommendedName>
</protein>
<dbReference type="SUPFAM" id="SSF54637">
    <property type="entry name" value="Thioesterase/thiol ester dehydrase-isomerase"/>
    <property type="match status" value="1"/>
</dbReference>
<evidence type="ECO:0000256" key="2">
    <source>
        <dbReference type="ARBA" id="ARBA00022801"/>
    </source>
</evidence>
<dbReference type="PANTHER" id="PTHR21660">
    <property type="entry name" value="THIOESTERASE SUPERFAMILY MEMBER-RELATED"/>
    <property type="match status" value="1"/>
</dbReference>
<dbReference type="InterPro" id="IPR006683">
    <property type="entry name" value="Thioestr_dom"/>
</dbReference>